<dbReference type="OrthoDB" id="9767470at2"/>
<protein>
    <submittedName>
        <fullName evidence="2">DUF3422 domain-containing protein</fullName>
    </submittedName>
</protein>
<comment type="caution">
    <text evidence="2">The sequence shown here is derived from an EMBL/GenBank/DDBJ whole genome shotgun (WGS) entry which is preliminary data.</text>
</comment>
<evidence type="ECO:0000256" key="1">
    <source>
        <dbReference type="SAM" id="Phobius"/>
    </source>
</evidence>
<accession>A0A557QYA2</accession>
<evidence type="ECO:0000313" key="2">
    <source>
        <dbReference type="EMBL" id="TVO57892.1"/>
    </source>
</evidence>
<dbReference type="Pfam" id="PF11902">
    <property type="entry name" value="DUF3422"/>
    <property type="match status" value="1"/>
</dbReference>
<name>A0A557QYA2_9RHOO</name>
<keyword evidence="1" id="KW-0812">Transmembrane</keyword>
<gene>
    <name evidence="2" type="ORF">FHP91_07870</name>
</gene>
<dbReference type="InterPro" id="IPR021830">
    <property type="entry name" value="DUF3422"/>
</dbReference>
<feature type="transmembrane region" description="Helical" evidence="1">
    <location>
        <begin position="371"/>
        <end position="389"/>
    </location>
</feature>
<organism evidence="2 3">
    <name type="scientific">Denitromonas halophila</name>
    <dbReference type="NCBI Taxonomy" id="1629404"/>
    <lineage>
        <taxon>Bacteria</taxon>
        <taxon>Pseudomonadati</taxon>
        <taxon>Pseudomonadota</taxon>
        <taxon>Betaproteobacteria</taxon>
        <taxon>Rhodocyclales</taxon>
        <taxon>Zoogloeaceae</taxon>
        <taxon>Denitromonas</taxon>
    </lineage>
</organism>
<feature type="transmembrane region" description="Helical" evidence="1">
    <location>
        <begin position="401"/>
        <end position="420"/>
    </location>
</feature>
<keyword evidence="3" id="KW-1185">Reference proteome</keyword>
<keyword evidence="1" id="KW-1133">Transmembrane helix</keyword>
<proteinExistence type="predicted"/>
<reference evidence="2 3" key="1">
    <citation type="submission" date="2019-07" db="EMBL/GenBank/DDBJ databases">
        <title>The pathways for chlorine oxyanion respiration interact through the shared metabolite chlorate.</title>
        <authorList>
            <person name="Barnum T.P."/>
            <person name="Cheng Y."/>
            <person name="Hill K.A."/>
            <person name="Lucas L.N."/>
            <person name="Carlson H.K."/>
            <person name="Coates J.D."/>
        </authorList>
    </citation>
    <scope>NUCLEOTIDE SEQUENCE [LARGE SCALE GENOMIC DNA]</scope>
    <source>
        <strain evidence="2 3">SFB-3</strain>
    </source>
</reference>
<sequence>MPERTVLAAGLNHPLRLTLAAELHARPFVRLSAPACVSHLAIHGENGGAPDERILSTLCARFGVAGPRPGAQHFFHDFGAFRLKWERHTEFCTFSFIEQGVSGEAFAETPMRHVPRDWLEALSGQVIVASHILAEQGDAYELDNPRLRRIFPAPLLVGSRVLAGGELWTDLQVGPDGFSRFLLRDTGLREMQLGRIVQRICEIETYTLMALLALPLARDHASRLTAIEADVTRLGLQMQAAGDSADEARLLQDISRLAARVRSMSFDSGYRFSAAQAYYRIVRDRIGELRERRIEGVPTLGEFMARRLAPAMDTCVSVAARQEALANKISRSNDLLRTRVSIAQEGQNQRVLERLSHSAAMQLRLQQAVEGLSVVAVSYYGVGLAAYGLKAVKGWGAGLNVDGLIGVVLPLVLGATWFGLRRLRHRLHGQTAVQGG</sequence>
<dbReference type="AlphaFoldDB" id="A0A557QYA2"/>
<keyword evidence="1" id="KW-0472">Membrane</keyword>
<dbReference type="EMBL" id="VMNK01000006">
    <property type="protein sequence ID" value="TVO57892.1"/>
    <property type="molecule type" value="Genomic_DNA"/>
</dbReference>
<evidence type="ECO:0000313" key="3">
    <source>
        <dbReference type="Proteomes" id="UP000319502"/>
    </source>
</evidence>
<dbReference type="Proteomes" id="UP000319502">
    <property type="component" value="Unassembled WGS sequence"/>
</dbReference>